<evidence type="ECO:0000313" key="1">
    <source>
        <dbReference type="EMBL" id="AWX69392.1"/>
    </source>
</evidence>
<dbReference type="EMBL" id="CP030140">
    <property type="protein sequence ID" value="AWX69392.1"/>
    <property type="molecule type" value="Genomic_DNA"/>
</dbReference>
<name>A0A2Z4NCV5_9BACT</name>
<accession>A0A2Z4NCV5</accession>
<proteinExistence type="predicted"/>
<dbReference type="RefSeq" id="WP_033179009.1">
    <property type="nucleotide sequence ID" value="NZ_CP030140.1"/>
</dbReference>
<gene>
    <name evidence="1" type="ORF">DP065_01320</name>
</gene>
<reference evidence="2" key="1">
    <citation type="submission" date="2018-06" db="EMBL/GenBank/DDBJ databases">
        <title>Complete genome sequences of Mycoplasma anatis, M. anseris and M. cloacale type strains.</title>
        <authorList>
            <person name="Grozner D."/>
            <person name="Forro B."/>
            <person name="Sulyok K.M."/>
            <person name="Marton S."/>
            <person name="Kreizinger Z."/>
            <person name="Banyai K."/>
            <person name="Gyuranecz M."/>
        </authorList>
    </citation>
    <scope>NUCLEOTIDE SEQUENCE [LARGE SCALE GENOMIC DNA]</scope>
    <source>
        <strain evidence="2">ATCC 49234</strain>
    </source>
</reference>
<dbReference type="Pfam" id="PF10896">
    <property type="entry name" value="DUF2714"/>
    <property type="match status" value="1"/>
</dbReference>
<protein>
    <submittedName>
        <fullName evidence="1">DUF2714 domain-containing protein</fullName>
    </submittedName>
</protein>
<dbReference type="InterPro" id="IPR021222">
    <property type="entry name" value="DUF2714"/>
</dbReference>
<dbReference type="AlphaFoldDB" id="A0A2Z4NCV5"/>
<keyword evidence="2" id="KW-1185">Reference proteome</keyword>
<sequence length="170" mass="20211">MKCKQNKKEIQELEAYKKQVFQNWDEIILKPNFVSFEAFNNQFFVMNNLNKEEAEYHKFIKELKANLDAKNDICFTKFVIHFTRDLRFSLTDLVPEVKLVEASNVISFYAYDLKDLRSIKNRFQELFYTLINNGFIVEIVPNIAIFQSKEVNKTKLVFGSDLLYNEPKEN</sequence>
<dbReference type="Proteomes" id="UP000250218">
    <property type="component" value="Chromosome"/>
</dbReference>
<evidence type="ECO:0000313" key="2">
    <source>
        <dbReference type="Proteomes" id="UP000250218"/>
    </source>
</evidence>
<organism evidence="1 2">
    <name type="scientific">[Mycoplasma] anseris</name>
    <dbReference type="NCBI Taxonomy" id="92400"/>
    <lineage>
        <taxon>Bacteria</taxon>
        <taxon>Bacillati</taxon>
        <taxon>Mycoplasmatota</taxon>
        <taxon>Mycoplasmoidales</taxon>
        <taxon>Metamycoplasmataceae</taxon>
        <taxon>Metamycoplasma</taxon>
    </lineage>
</organism>
<dbReference type="KEGG" id="mane:DP065_01320"/>